<dbReference type="InterPro" id="IPR029044">
    <property type="entry name" value="Nucleotide-diphossugar_trans"/>
</dbReference>
<keyword evidence="2" id="KW-0328">Glycosyltransferase</keyword>
<evidence type="ECO:0000313" key="5">
    <source>
        <dbReference type="EMBL" id="RWY48097.1"/>
    </source>
</evidence>
<dbReference type="InterPro" id="IPR001173">
    <property type="entry name" value="Glyco_trans_2-like"/>
</dbReference>
<sequence length="294" mass="32937">MRMQKVLSNGNCAVLIACYNRREKTVNFLDSLSRQDGFASLNPDIYLLDDGSTDGTAEAVAAAFPAVKIVKGSGNLFWAGGMRAVWHYAMAQKHYNFFLLYNDDVVLMDGSLKRFIGTYTQLAASGVVLVGSTLSLLSNKMSYGGRALYNLKHAAYYPLDPPEATPVPCHLGNANVFLVDAAVVDKIGVFCDAYTHYLADYDYTLTAFKAGMQVLLAPGFYGYCEHDHGDNWLSGKQPLKKRINYLYSVKGLAYKEYLFYIKKHFPADYFGAFVKLWMKTLFPIIWDKFKKTAD</sequence>
<dbReference type="Proteomes" id="UP000286701">
    <property type="component" value="Unassembled WGS sequence"/>
</dbReference>
<name>A0A444MJ26_9SPHI</name>
<reference evidence="5 6" key="1">
    <citation type="submission" date="2019-01" db="EMBL/GenBank/DDBJ databases">
        <title>Mucilaginibacter antarcticum sp. nov., isolated from antarctic soil.</title>
        <authorList>
            <person name="Yan Y.-Q."/>
            <person name="Du Z.-J."/>
        </authorList>
    </citation>
    <scope>NUCLEOTIDE SEQUENCE [LARGE SCALE GENOMIC DNA]</scope>
    <source>
        <strain evidence="5 6">F01003</strain>
    </source>
</reference>
<evidence type="ECO:0000256" key="2">
    <source>
        <dbReference type="ARBA" id="ARBA00022676"/>
    </source>
</evidence>
<dbReference type="PANTHER" id="PTHR43179:SF12">
    <property type="entry name" value="GALACTOFURANOSYLTRANSFERASE GLFT2"/>
    <property type="match status" value="1"/>
</dbReference>
<organism evidence="5 6">
    <name type="scientific">Mucilaginibacter gilvus</name>
    <dbReference type="NCBI Taxonomy" id="2305909"/>
    <lineage>
        <taxon>Bacteria</taxon>
        <taxon>Pseudomonadati</taxon>
        <taxon>Bacteroidota</taxon>
        <taxon>Sphingobacteriia</taxon>
        <taxon>Sphingobacteriales</taxon>
        <taxon>Sphingobacteriaceae</taxon>
        <taxon>Mucilaginibacter</taxon>
    </lineage>
</organism>
<evidence type="ECO:0000256" key="3">
    <source>
        <dbReference type="ARBA" id="ARBA00022679"/>
    </source>
</evidence>
<dbReference type="Gene3D" id="3.90.550.10">
    <property type="entry name" value="Spore Coat Polysaccharide Biosynthesis Protein SpsA, Chain A"/>
    <property type="match status" value="1"/>
</dbReference>
<dbReference type="SUPFAM" id="SSF53448">
    <property type="entry name" value="Nucleotide-diphospho-sugar transferases"/>
    <property type="match status" value="1"/>
</dbReference>
<dbReference type="PROSITE" id="PS51257">
    <property type="entry name" value="PROKAR_LIPOPROTEIN"/>
    <property type="match status" value="1"/>
</dbReference>
<dbReference type="OrthoDB" id="9771846at2"/>
<dbReference type="PANTHER" id="PTHR43179">
    <property type="entry name" value="RHAMNOSYLTRANSFERASE WBBL"/>
    <property type="match status" value="1"/>
</dbReference>
<dbReference type="Pfam" id="PF00535">
    <property type="entry name" value="Glycos_transf_2"/>
    <property type="match status" value="1"/>
</dbReference>
<proteinExistence type="inferred from homology"/>
<comment type="caution">
    <text evidence="5">The sequence shown here is derived from an EMBL/GenBank/DDBJ whole genome shotgun (WGS) entry which is preliminary data.</text>
</comment>
<dbReference type="EMBL" id="SBIW01000012">
    <property type="protein sequence ID" value="RWY48097.1"/>
    <property type="molecule type" value="Genomic_DNA"/>
</dbReference>
<accession>A0A444MJ26</accession>
<dbReference type="AlphaFoldDB" id="A0A444MJ26"/>
<feature type="domain" description="Glycosyltransferase 2-like" evidence="4">
    <location>
        <begin position="14"/>
        <end position="128"/>
    </location>
</feature>
<dbReference type="GO" id="GO:0016757">
    <property type="term" value="F:glycosyltransferase activity"/>
    <property type="evidence" value="ECO:0007669"/>
    <property type="project" value="UniProtKB-KW"/>
</dbReference>
<keyword evidence="6" id="KW-1185">Reference proteome</keyword>
<keyword evidence="3 5" id="KW-0808">Transferase</keyword>
<evidence type="ECO:0000313" key="6">
    <source>
        <dbReference type="Proteomes" id="UP000286701"/>
    </source>
</evidence>
<gene>
    <name evidence="5" type="ORF">EPL05_21190</name>
</gene>
<evidence type="ECO:0000259" key="4">
    <source>
        <dbReference type="Pfam" id="PF00535"/>
    </source>
</evidence>
<comment type="similarity">
    <text evidence="1">Belongs to the glycosyltransferase 2 family.</text>
</comment>
<evidence type="ECO:0000256" key="1">
    <source>
        <dbReference type="ARBA" id="ARBA00006739"/>
    </source>
</evidence>
<protein>
    <submittedName>
        <fullName evidence="5">Glycosyltransferase family 2 protein</fullName>
    </submittedName>
</protein>